<accession>A0A9Q0QWV4</accession>
<keyword evidence="1" id="KW-1133">Transmembrane helix</keyword>
<organism evidence="2 3">
    <name type="scientific">Protea cynaroides</name>
    <dbReference type="NCBI Taxonomy" id="273540"/>
    <lineage>
        <taxon>Eukaryota</taxon>
        <taxon>Viridiplantae</taxon>
        <taxon>Streptophyta</taxon>
        <taxon>Embryophyta</taxon>
        <taxon>Tracheophyta</taxon>
        <taxon>Spermatophyta</taxon>
        <taxon>Magnoliopsida</taxon>
        <taxon>Proteales</taxon>
        <taxon>Proteaceae</taxon>
        <taxon>Protea</taxon>
    </lineage>
</organism>
<feature type="transmembrane region" description="Helical" evidence="1">
    <location>
        <begin position="66"/>
        <end position="83"/>
    </location>
</feature>
<keyword evidence="1" id="KW-0812">Transmembrane</keyword>
<dbReference type="Proteomes" id="UP001141806">
    <property type="component" value="Unassembled WGS sequence"/>
</dbReference>
<protein>
    <submittedName>
        <fullName evidence="2">Uncharacterized protein</fullName>
    </submittedName>
</protein>
<keyword evidence="3" id="KW-1185">Reference proteome</keyword>
<evidence type="ECO:0000256" key="1">
    <source>
        <dbReference type="SAM" id="Phobius"/>
    </source>
</evidence>
<dbReference type="AlphaFoldDB" id="A0A9Q0QWV4"/>
<proteinExistence type="predicted"/>
<evidence type="ECO:0000313" key="3">
    <source>
        <dbReference type="Proteomes" id="UP001141806"/>
    </source>
</evidence>
<reference evidence="2" key="1">
    <citation type="journal article" date="2023" name="Plant J.">
        <title>The genome of the king protea, Protea cynaroides.</title>
        <authorList>
            <person name="Chang J."/>
            <person name="Duong T.A."/>
            <person name="Schoeman C."/>
            <person name="Ma X."/>
            <person name="Roodt D."/>
            <person name="Barker N."/>
            <person name="Li Z."/>
            <person name="Van de Peer Y."/>
            <person name="Mizrachi E."/>
        </authorList>
    </citation>
    <scope>NUCLEOTIDE SEQUENCE</scope>
    <source>
        <tissue evidence="2">Young leaves</tissue>
    </source>
</reference>
<keyword evidence="1" id="KW-0472">Membrane</keyword>
<name>A0A9Q0QWV4_9MAGN</name>
<feature type="transmembrane region" description="Helical" evidence="1">
    <location>
        <begin position="95"/>
        <end position="114"/>
    </location>
</feature>
<gene>
    <name evidence="2" type="ORF">NE237_008199</name>
</gene>
<evidence type="ECO:0000313" key="2">
    <source>
        <dbReference type="EMBL" id="KAJ4975025.1"/>
    </source>
</evidence>
<dbReference type="EMBL" id="JAMYWD010000004">
    <property type="protein sequence ID" value="KAJ4975025.1"/>
    <property type="molecule type" value="Genomic_DNA"/>
</dbReference>
<sequence length="122" mass="14343">MSDETMIASYEFYFHLSHSLLDGLENSYIPYSTDHKQNLSRDLISWNHCLIEWKLSPGHCMRSTNGWLFSLFMYIFSFAESGLELDSGKMDVFNLIFLYCVIVVEDCILILYFMECSIFLFV</sequence>
<comment type="caution">
    <text evidence="2">The sequence shown here is derived from an EMBL/GenBank/DDBJ whole genome shotgun (WGS) entry which is preliminary data.</text>
</comment>